<dbReference type="CDD" id="cd00118">
    <property type="entry name" value="LysM"/>
    <property type="match status" value="1"/>
</dbReference>
<evidence type="ECO:0000259" key="2">
    <source>
        <dbReference type="PROSITE" id="PS51782"/>
    </source>
</evidence>
<accession>A0A7S6UFZ6</accession>
<dbReference type="SMART" id="SM00257">
    <property type="entry name" value="LysM"/>
    <property type="match status" value="1"/>
</dbReference>
<evidence type="ECO:0000256" key="1">
    <source>
        <dbReference type="SAM" id="MobiDB-lite"/>
    </source>
</evidence>
<feature type="compositionally biased region" description="Low complexity" evidence="1">
    <location>
        <begin position="126"/>
        <end position="143"/>
    </location>
</feature>
<gene>
    <name evidence="3" type="ORF">INQ41_00405</name>
</gene>
<evidence type="ECO:0000313" key="3">
    <source>
        <dbReference type="EMBL" id="QOW19601.1"/>
    </source>
</evidence>
<dbReference type="InterPro" id="IPR036779">
    <property type="entry name" value="LysM_dom_sf"/>
</dbReference>
<dbReference type="Pfam" id="PF01476">
    <property type="entry name" value="LysM"/>
    <property type="match status" value="1"/>
</dbReference>
<dbReference type="KEGG" id="lcic:INQ41_00405"/>
<organism evidence="3 4">
    <name type="scientific">Novilysobacter ciconiae</name>
    <dbReference type="NCBI Taxonomy" id="2781022"/>
    <lineage>
        <taxon>Bacteria</taxon>
        <taxon>Pseudomonadati</taxon>
        <taxon>Pseudomonadota</taxon>
        <taxon>Gammaproteobacteria</taxon>
        <taxon>Lysobacterales</taxon>
        <taxon>Lysobacteraceae</taxon>
        <taxon>Novilysobacter</taxon>
    </lineage>
</organism>
<dbReference type="Proteomes" id="UP000594059">
    <property type="component" value="Chromosome"/>
</dbReference>
<keyword evidence="4" id="KW-1185">Reference proteome</keyword>
<proteinExistence type="predicted"/>
<feature type="domain" description="LysM" evidence="2">
    <location>
        <begin position="22"/>
        <end position="67"/>
    </location>
</feature>
<sequence>MSIPRIDGVRERFAPPPPPPPRQHVVKHGDSIATIAKAEGISAQKLLAANPQVLNPDVLYPGARINLPEAAPAKDAGGGGSLEVKPESTARTGDTANGTTSTSKAGVKVDDSGATVSGSKSDKSTTTDSNGTASTTNTSANGSIGFDSEKGTVSVNGGGGFSQGLKNAKGYGVSFGIDAQTTVTSGKKTDNGVTTYRSSADLSVTLNAGVESKQAGLEVGRTEGIKGSFEVSMPEQIAARTDLKKVNPFDPDSMPTGTVIKLDGSQYSGTEFKAAFRHIATESKITNFEGASLLVEKIGTDQVRVTGGPTEAIEAYNGVGVDFSVASAMLGRNDKLDTATLKTAEFNLSSADGRAAFNDYVATGTMPAAARNGVSDVATIQKLDYSSQSQLKLELGPLKASFNSAGNTGNSVLTTRADGSASATWDLRYGDNVPLSLTQSFRADGSEIMADRRYTFTYTADDSVATFLNVAQGGGIEHADSGPVKDGDTVSVSYTEAEMAQLLGHAEKALEASDGMDFKLNALIKDYDGNTIKTWDFAIALARNLGGDDYQSAYRLFNISDAADGSIGDRKGVALPGTLTVTQCAG</sequence>
<feature type="region of interest" description="Disordered" evidence="1">
    <location>
        <begin position="1"/>
        <end position="26"/>
    </location>
</feature>
<dbReference type="SUPFAM" id="SSF54106">
    <property type="entry name" value="LysM domain"/>
    <property type="match status" value="1"/>
</dbReference>
<dbReference type="Gene3D" id="3.10.350.10">
    <property type="entry name" value="LysM domain"/>
    <property type="match status" value="1"/>
</dbReference>
<name>A0A7S6UFZ6_9GAMM</name>
<protein>
    <submittedName>
        <fullName evidence="3">LysM peptidoglycan-binding domain-containing protein</fullName>
    </submittedName>
</protein>
<dbReference type="RefSeq" id="WP_193985268.1">
    <property type="nucleotide sequence ID" value="NZ_CP063656.1"/>
</dbReference>
<feature type="region of interest" description="Disordered" evidence="1">
    <location>
        <begin position="69"/>
        <end position="148"/>
    </location>
</feature>
<dbReference type="AlphaFoldDB" id="A0A7S6UFZ6"/>
<reference evidence="3 4" key="1">
    <citation type="submission" date="2020-10" db="EMBL/GenBank/DDBJ databases">
        <title>complete genome sequencing of Lysobacter sp. H21R20.</title>
        <authorList>
            <person name="Bae J.-W."/>
            <person name="Lee S.-Y."/>
        </authorList>
    </citation>
    <scope>NUCLEOTIDE SEQUENCE [LARGE SCALE GENOMIC DNA]</scope>
    <source>
        <strain evidence="3 4">H21R20</strain>
    </source>
</reference>
<dbReference type="InterPro" id="IPR018392">
    <property type="entry name" value="LysM"/>
</dbReference>
<feature type="compositionally biased region" description="Polar residues" evidence="1">
    <location>
        <begin position="89"/>
        <end position="104"/>
    </location>
</feature>
<dbReference type="EMBL" id="CP063656">
    <property type="protein sequence ID" value="QOW19601.1"/>
    <property type="molecule type" value="Genomic_DNA"/>
</dbReference>
<dbReference type="PROSITE" id="PS51782">
    <property type="entry name" value="LYSM"/>
    <property type="match status" value="1"/>
</dbReference>
<evidence type="ECO:0000313" key="4">
    <source>
        <dbReference type="Proteomes" id="UP000594059"/>
    </source>
</evidence>